<proteinExistence type="predicted"/>
<name>A0A8S1UUZ7_9CILI</name>
<evidence type="ECO:0000313" key="1">
    <source>
        <dbReference type="EMBL" id="CAD8166276.1"/>
    </source>
</evidence>
<dbReference type="AlphaFoldDB" id="A0A8S1UUZ7"/>
<protein>
    <submittedName>
        <fullName evidence="1">Uncharacterized protein</fullName>
    </submittedName>
</protein>
<evidence type="ECO:0000313" key="2">
    <source>
        <dbReference type="Proteomes" id="UP000689195"/>
    </source>
</evidence>
<keyword evidence="2" id="KW-1185">Reference proteome</keyword>
<comment type="caution">
    <text evidence="1">The sequence shown here is derived from an EMBL/GenBank/DDBJ whole genome shotgun (WGS) entry which is preliminary data.</text>
</comment>
<organism evidence="1 2">
    <name type="scientific">Paramecium pentaurelia</name>
    <dbReference type="NCBI Taxonomy" id="43138"/>
    <lineage>
        <taxon>Eukaryota</taxon>
        <taxon>Sar</taxon>
        <taxon>Alveolata</taxon>
        <taxon>Ciliophora</taxon>
        <taxon>Intramacronucleata</taxon>
        <taxon>Oligohymenophorea</taxon>
        <taxon>Peniculida</taxon>
        <taxon>Parameciidae</taxon>
        <taxon>Paramecium</taxon>
    </lineage>
</organism>
<sequence>MIVYQDCIQINMDLTKIQINNLEVQIISIVLKLKNYHCEQSTLIDQNIYFNAFLMIKTRLHPKNWQNSYGDCIISQIQEQNQQENNLVVDIQNSELILFLDLTDLTQLKLNNLISSQINCKFRQFIKIIDFQSQNYQFSMWIIFKSEKQNSTDRRLLTQTEVNIYQRNLEVFIDNYICQYNIANNGTCLFIENAKVLIYNSIFQYNKASETGGAIFVNNKKDILITSSVISLNSAFIGGGIYLINQQDLDYVNLNTIVNNNQAQIFGQNILSVPQKLTITLQYESSKLSAKSIIISQDLSIFLITLILNKLILMKELINQPAALTEQQILLLIFNSQNKFNINHQKLKQMKKESKGSIKISFLQRRLQSFSSKIYHNKINYFYTNKYYLLMDDDSDSDYSPKKNQIKKQKALKCKQKFFIKIIKLRNDKLYMNVSHYQLNNKEMQINDRGFTFKLLQGLSLKYHFLKRKLKITLICKKGSTQVIQKEIQKISQINLILEKINQLLQTSGYKNCIIAALLGVSTQQVQSNKFIMQMASQKEEIRFTNTEINWLKLQAQKESNSCLFNAASFRKAFIN</sequence>
<dbReference type="Proteomes" id="UP000689195">
    <property type="component" value="Unassembled WGS sequence"/>
</dbReference>
<reference evidence="1" key="1">
    <citation type="submission" date="2021-01" db="EMBL/GenBank/DDBJ databases">
        <authorList>
            <consortium name="Genoscope - CEA"/>
            <person name="William W."/>
        </authorList>
    </citation>
    <scope>NUCLEOTIDE SEQUENCE</scope>
</reference>
<dbReference type="PANTHER" id="PTHR11319">
    <property type="entry name" value="G PROTEIN-COUPLED RECEPTOR-RELATED"/>
    <property type="match status" value="1"/>
</dbReference>
<dbReference type="PANTHER" id="PTHR11319:SF35">
    <property type="entry name" value="OUTER MEMBRANE PROTEIN PMPC-RELATED"/>
    <property type="match status" value="1"/>
</dbReference>
<dbReference type="EMBL" id="CAJJDO010000044">
    <property type="protein sequence ID" value="CAD8166276.1"/>
    <property type="molecule type" value="Genomic_DNA"/>
</dbReference>
<accession>A0A8S1UUZ7</accession>
<gene>
    <name evidence="1" type="ORF">PPENT_87.1.T0440062</name>
</gene>